<keyword evidence="1" id="KW-0808">Transferase</keyword>
<dbReference type="AlphaFoldDB" id="A0A1G8KXZ1"/>
<protein>
    <submittedName>
        <fullName evidence="1">Streptomycin adenylyltransferase</fullName>
    </submittedName>
</protein>
<dbReference type="InterPro" id="IPR043519">
    <property type="entry name" value="NT_sf"/>
</dbReference>
<dbReference type="InterPro" id="IPR007530">
    <property type="entry name" value="Aminoglycoside_adenylylTfrase"/>
</dbReference>
<sequence length="164" mass="19136">MRSEQEIMDLVLSVAKEDHRVRTVGMNGSRTDSNVPKDPFQDYDIAYLVEDIKSFIDDPQWIDIFGKRMITQTPENMAMFPPELGGRFSYLMLFTDGNHIDLTLVPIEEKDEYCYEDGLTVILLDKDNRLPSIPSPTDKEYWVKKPSSQIFTDCCNEFWWGRHT</sequence>
<dbReference type="SUPFAM" id="SSF81631">
    <property type="entry name" value="PAP/OAS1 substrate-binding domain"/>
    <property type="match status" value="1"/>
</dbReference>
<dbReference type="SUPFAM" id="SSF81301">
    <property type="entry name" value="Nucleotidyltransferase"/>
    <property type="match status" value="1"/>
</dbReference>
<evidence type="ECO:0000313" key="2">
    <source>
        <dbReference type="Proteomes" id="UP000198853"/>
    </source>
</evidence>
<dbReference type="EMBL" id="FNEN01000002">
    <property type="protein sequence ID" value="SDI48249.1"/>
    <property type="molecule type" value="Genomic_DNA"/>
</dbReference>
<reference evidence="1 2" key="1">
    <citation type="submission" date="2016-10" db="EMBL/GenBank/DDBJ databases">
        <authorList>
            <person name="de Groot N.N."/>
        </authorList>
    </citation>
    <scope>NUCLEOTIDE SEQUENCE [LARGE SCALE GENOMIC DNA]</scope>
    <source>
        <strain evidence="1 2">DSM 21771</strain>
    </source>
</reference>
<dbReference type="Gene3D" id="3.30.460.10">
    <property type="entry name" value="Beta Polymerase, domain 2"/>
    <property type="match status" value="1"/>
</dbReference>
<proteinExistence type="predicted"/>
<organism evidence="1 2">
    <name type="scientific">Natribacillus halophilus</name>
    <dbReference type="NCBI Taxonomy" id="549003"/>
    <lineage>
        <taxon>Bacteria</taxon>
        <taxon>Bacillati</taxon>
        <taxon>Bacillota</taxon>
        <taxon>Bacilli</taxon>
        <taxon>Bacillales</taxon>
        <taxon>Bacillaceae</taxon>
        <taxon>Natribacillus</taxon>
    </lineage>
</organism>
<dbReference type="Proteomes" id="UP000198853">
    <property type="component" value="Unassembled WGS sequence"/>
</dbReference>
<evidence type="ECO:0000313" key="1">
    <source>
        <dbReference type="EMBL" id="SDI48249.1"/>
    </source>
</evidence>
<keyword evidence="2" id="KW-1185">Reference proteome</keyword>
<dbReference type="Pfam" id="PF04439">
    <property type="entry name" value="Adenyl_transf"/>
    <property type="match status" value="1"/>
</dbReference>
<accession>A0A1G8KXZ1</accession>
<keyword evidence="1" id="KW-0548">Nucleotidyltransferase</keyword>
<gene>
    <name evidence="1" type="ORF">SAMN04488123_102372</name>
</gene>
<name>A0A1G8KXZ1_9BACI</name>
<dbReference type="GO" id="GO:0016779">
    <property type="term" value="F:nucleotidyltransferase activity"/>
    <property type="evidence" value="ECO:0007669"/>
    <property type="project" value="UniProtKB-KW"/>
</dbReference>